<dbReference type="Pfam" id="PF00930">
    <property type="entry name" value="DPPIV_N"/>
    <property type="match status" value="1"/>
</dbReference>
<gene>
    <name evidence="20" type="ORF">L211DRAFT_146009</name>
</gene>
<dbReference type="FunFam" id="3.40.50.1820:FF:000003">
    <property type="entry name" value="Dipeptidyl peptidase 4"/>
    <property type="match status" value="1"/>
</dbReference>
<keyword evidence="14 17" id="KW-0472">Membrane</keyword>
<keyword evidence="6 20" id="KW-0031">Aminopeptidase</keyword>
<comment type="similarity">
    <text evidence="4">Belongs to the peptidase S9B family.</text>
</comment>
<keyword evidence="8" id="KW-0645">Protease</keyword>
<dbReference type="GO" id="GO:0008236">
    <property type="term" value="F:serine-type peptidase activity"/>
    <property type="evidence" value="ECO:0007669"/>
    <property type="project" value="UniProtKB-KW"/>
</dbReference>
<dbReference type="InParanoid" id="A0A3N4M375"/>
<name>A0A3N4M375_9PEZI</name>
<dbReference type="GO" id="GO:0005774">
    <property type="term" value="C:vacuolar membrane"/>
    <property type="evidence" value="ECO:0007669"/>
    <property type="project" value="UniProtKB-SubCell"/>
</dbReference>
<reference evidence="20 21" key="1">
    <citation type="journal article" date="2018" name="Nat. Ecol. Evol.">
        <title>Pezizomycetes genomes reveal the molecular basis of ectomycorrhizal truffle lifestyle.</title>
        <authorList>
            <person name="Murat C."/>
            <person name="Payen T."/>
            <person name="Noel B."/>
            <person name="Kuo A."/>
            <person name="Morin E."/>
            <person name="Chen J."/>
            <person name="Kohler A."/>
            <person name="Krizsan K."/>
            <person name="Balestrini R."/>
            <person name="Da Silva C."/>
            <person name="Montanini B."/>
            <person name="Hainaut M."/>
            <person name="Levati E."/>
            <person name="Barry K.W."/>
            <person name="Belfiori B."/>
            <person name="Cichocki N."/>
            <person name="Clum A."/>
            <person name="Dockter R.B."/>
            <person name="Fauchery L."/>
            <person name="Guy J."/>
            <person name="Iotti M."/>
            <person name="Le Tacon F."/>
            <person name="Lindquist E.A."/>
            <person name="Lipzen A."/>
            <person name="Malagnac F."/>
            <person name="Mello A."/>
            <person name="Molinier V."/>
            <person name="Miyauchi S."/>
            <person name="Poulain J."/>
            <person name="Riccioni C."/>
            <person name="Rubini A."/>
            <person name="Sitrit Y."/>
            <person name="Splivallo R."/>
            <person name="Traeger S."/>
            <person name="Wang M."/>
            <person name="Zifcakova L."/>
            <person name="Wipf D."/>
            <person name="Zambonelli A."/>
            <person name="Paolocci F."/>
            <person name="Nowrousian M."/>
            <person name="Ottonello S."/>
            <person name="Baldrian P."/>
            <person name="Spatafora J.W."/>
            <person name="Henrissat B."/>
            <person name="Nagy L.G."/>
            <person name="Aury J.M."/>
            <person name="Wincker P."/>
            <person name="Grigoriev I.V."/>
            <person name="Bonfante P."/>
            <person name="Martin F.M."/>
        </authorList>
    </citation>
    <scope>NUCLEOTIDE SEQUENCE [LARGE SCALE GENOMIC DNA]</scope>
    <source>
        <strain evidence="20 21">ATCC MYA-4762</strain>
    </source>
</reference>
<evidence type="ECO:0000256" key="17">
    <source>
        <dbReference type="SAM" id="Phobius"/>
    </source>
</evidence>
<dbReference type="EMBL" id="ML121540">
    <property type="protein sequence ID" value="RPB24755.1"/>
    <property type="molecule type" value="Genomic_DNA"/>
</dbReference>
<evidence type="ECO:0000256" key="14">
    <source>
        <dbReference type="ARBA" id="ARBA00023136"/>
    </source>
</evidence>
<keyword evidence="21" id="KW-1185">Reference proteome</keyword>
<protein>
    <recommendedName>
        <fullName evidence="5">dipeptidyl-peptidase IV</fullName>
        <ecNumber evidence="5">3.4.14.5</ecNumber>
    </recommendedName>
</protein>
<dbReference type="GO" id="GO:0006508">
    <property type="term" value="P:proteolysis"/>
    <property type="evidence" value="ECO:0007669"/>
    <property type="project" value="UniProtKB-KW"/>
</dbReference>
<dbReference type="Proteomes" id="UP000267821">
    <property type="component" value="Unassembled WGS sequence"/>
</dbReference>
<dbReference type="EC" id="3.4.14.5" evidence="5"/>
<dbReference type="PANTHER" id="PTHR11731:SF200">
    <property type="entry name" value="DIPEPTIDYL PEPTIDASE 10, ISOFORM B"/>
    <property type="match status" value="1"/>
</dbReference>
<keyword evidence="7" id="KW-0926">Vacuole</keyword>
<evidence type="ECO:0000313" key="20">
    <source>
        <dbReference type="EMBL" id="RPB24755.1"/>
    </source>
</evidence>
<feature type="compositionally biased region" description="Basic and acidic residues" evidence="16">
    <location>
        <begin position="910"/>
        <end position="921"/>
    </location>
</feature>
<evidence type="ECO:0000259" key="18">
    <source>
        <dbReference type="Pfam" id="PF00326"/>
    </source>
</evidence>
<feature type="compositionally biased region" description="Polar residues" evidence="16">
    <location>
        <begin position="42"/>
        <end position="51"/>
    </location>
</feature>
<keyword evidence="15" id="KW-0325">Glycoprotein</keyword>
<dbReference type="SUPFAM" id="SSF53474">
    <property type="entry name" value="alpha/beta-Hydrolases"/>
    <property type="match status" value="1"/>
</dbReference>
<evidence type="ECO:0000256" key="12">
    <source>
        <dbReference type="ARBA" id="ARBA00022968"/>
    </source>
</evidence>
<feature type="region of interest" description="Disordered" evidence="16">
    <location>
        <begin position="1"/>
        <end position="77"/>
    </location>
</feature>
<evidence type="ECO:0000256" key="6">
    <source>
        <dbReference type="ARBA" id="ARBA00022438"/>
    </source>
</evidence>
<dbReference type="OrthoDB" id="16520at2759"/>
<dbReference type="InterPro" id="IPR029058">
    <property type="entry name" value="AB_hydrolase_fold"/>
</dbReference>
<keyword evidence="9 17" id="KW-0812">Transmembrane</keyword>
<evidence type="ECO:0000256" key="11">
    <source>
        <dbReference type="ARBA" id="ARBA00022825"/>
    </source>
</evidence>
<evidence type="ECO:0000313" key="21">
    <source>
        <dbReference type="Proteomes" id="UP000267821"/>
    </source>
</evidence>
<evidence type="ECO:0000256" key="4">
    <source>
        <dbReference type="ARBA" id="ARBA00006150"/>
    </source>
</evidence>
<accession>A0A3N4M375</accession>
<dbReference type="STRING" id="1051890.A0A3N4M375"/>
<evidence type="ECO:0000256" key="15">
    <source>
        <dbReference type="ARBA" id="ARBA00023180"/>
    </source>
</evidence>
<feature type="compositionally biased region" description="Basic and acidic residues" evidence="16">
    <location>
        <begin position="12"/>
        <end position="28"/>
    </location>
</feature>
<keyword evidence="12" id="KW-0735">Signal-anchor</keyword>
<dbReference type="InterPro" id="IPR002469">
    <property type="entry name" value="Peptidase_S9B_N"/>
</dbReference>
<feature type="compositionally biased region" description="Basic and acidic residues" evidence="16">
    <location>
        <begin position="52"/>
        <end position="69"/>
    </location>
</feature>
<dbReference type="PANTHER" id="PTHR11731">
    <property type="entry name" value="PROTEASE FAMILY S9B,C DIPEPTIDYL-PEPTIDASE IV-RELATED"/>
    <property type="match status" value="1"/>
</dbReference>
<dbReference type="FunCoup" id="A0A3N4M375">
    <property type="interactions" value="312"/>
</dbReference>
<dbReference type="GO" id="GO:0005886">
    <property type="term" value="C:plasma membrane"/>
    <property type="evidence" value="ECO:0007669"/>
    <property type="project" value="TreeGrafter"/>
</dbReference>
<evidence type="ECO:0000256" key="5">
    <source>
        <dbReference type="ARBA" id="ARBA00012062"/>
    </source>
</evidence>
<dbReference type="SUPFAM" id="SSF82171">
    <property type="entry name" value="DPP6 N-terminal domain-like"/>
    <property type="match status" value="1"/>
</dbReference>
<evidence type="ECO:0000259" key="19">
    <source>
        <dbReference type="Pfam" id="PF00930"/>
    </source>
</evidence>
<evidence type="ECO:0000256" key="1">
    <source>
        <dbReference type="ARBA" id="ARBA00001257"/>
    </source>
</evidence>
<feature type="transmembrane region" description="Helical" evidence="17">
    <location>
        <begin position="96"/>
        <end position="117"/>
    </location>
</feature>
<feature type="domain" description="Peptidase S9 prolyl oligopeptidase catalytic" evidence="18">
    <location>
        <begin position="681"/>
        <end position="884"/>
    </location>
</feature>
<dbReference type="AlphaFoldDB" id="A0A3N4M375"/>
<keyword evidence="13 17" id="KW-1133">Transmembrane helix</keyword>
<evidence type="ECO:0000256" key="8">
    <source>
        <dbReference type="ARBA" id="ARBA00022670"/>
    </source>
</evidence>
<sequence length="943" mass="106932">MAMASSSSYRPVEQHIEDEVGSSRRESIESTSTTSLILERINQTATDNENAPSRRERAPYDDPDRRPTHDDDDEDDLEAGLGKVQSRQGGINVKKMVYIIGSLLVGAWVLALIVYLASEYNLHDLKVAPQKHSIGKFIKLDQIMNGEWRPYRHEIEWVSGADGKRDGLMLTQNYEGGGKGWLVVEDLRANKDAQPLVLMKSRSFSAGERSLFATKVWPSPDLKKVLVATDMESKFRHSFTAKYWIYDVESQEAVPLIPKNGNARVTLAIWSPASDAVAYVRGNNVYIRRFPEEIVLTVTKDGGKDLFYGIPDWVYEEEVFGGNKALWWSNDGSYLAYLRTNESEVPEYPVQFFVSRPSGDKPKPGLESYPEVELIKYPKAGAPNPVVELLFWDMVKLESFGINVDKDSKDNQKLITEVLWAGKEKVLVRETNRESDVFKMVLIDVKERKRKVVREQNVAELDGGWFEVTQNTVYVLADPSKGRAHDGYIDTVIHEGFNHLAYFPTLDSSKPVMLTSGKWEVDSAPSAVDLDRGIVYFLATKESSVQRHVYSVHLDGSSLKAITNTTEEGKYSVSFSKKGGYALLSYNGPNIPWQKVIATESAGEEGKGYEKMIENNSQLRNMVAKHAMPTFHYSTVTIDNFELNVVERRPPDFDPKKKYPVLFHVYGGPGSQIVSKVFNIDFQAYVAGNLGYIVVSVDGRGTGYIGRKARCIVRGNIGKWESRDQIETAKKWSEKDYVDAERMAIWGWSYGGFMTLKTLEQDGGNVFKYGMAVAPVTDWRFYDSIYTERYMHTPHSNPTGYAHSAINNVSALQQNIRFLVMHGVADDNVHMQNTLTLLDKLDVWGVENYDVHVFPDSDHSIYFHNANRIVYDKLATWITAAFNGEFIKWANMRPKEQEGLAYDPNEDDENHDKVGRRWEEGRGRKMLRSEMERLEKGGPKIDL</sequence>
<feature type="domain" description="Dipeptidylpeptidase IV N-terminal" evidence="19">
    <location>
        <begin position="219"/>
        <end position="593"/>
    </location>
</feature>
<evidence type="ECO:0000256" key="9">
    <source>
        <dbReference type="ARBA" id="ARBA00022692"/>
    </source>
</evidence>
<dbReference type="Gene3D" id="3.40.50.1820">
    <property type="entry name" value="alpha/beta hydrolase"/>
    <property type="match status" value="1"/>
</dbReference>
<evidence type="ECO:0000256" key="3">
    <source>
        <dbReference type="ARBA" id="ARBA00004576"/>
    </source>
</evidence>
<dbReference type="GO" id="GO:0004177">
    <property type="term" value="F:aminopeptidase activity"/>
    <property type="evidence" value="ECO:0007669"/>
    <property type="project" value="UniProtKB-KW"/>
</dbReference>
<dbReference type="Gene3D" id="2.140.10.30">
    <property type="entry name" value="Dipeptidylpeptidase IV, N-terminal domain"/>
    <property type="match status" value="1"/>
</dbReference>
<dbReference type="Pfam" id="PF00326">
    <property type="entry name" value="Peptidase_S9"/>
    <property type="match status" value="1"/>
</dbReference>
<dbReference type="GO" id="GO:0008239">
    <property type="term" value="F:dipeptidyl-peptidase activity"/>
    <property type="evidence" value="ECO:0007669"/>
    <property type="project" value="UniProtKB-EC"/>
</dbReference>
<evidence type="ECO:0000256" key="10">
    <source>
        <dbReference type="ARBA" id="ARBA00022801"/>
    </source>
</evidence>
<dbReference type="InterPro" id="IPR001375">
    <property type="entry name" value="Peptidase_S9_cat"/>
</dbReference>
<evidence type="ECO:0000256" key="2">
    <source>
        <dbReference type="ARBA" id="ARBA00002218"/>
    </source>
</evidence>
<comment type="function">
    <text evidence="2">Type IV dipeptidyl-peptidase which removes N-terminal dipeptides sequentially from polypeptides having unsubstituted N-termini provided that the penultimate residue is proline.</text>
</comment>
<proteinExistence type="inferred from homology"/>
<dbReference type="InterPro" id="IPR050278">
    <property type="entry name" value="Serine_Prot_S9B/DPPIV"/>
</dbReference>
<organism evidence="20 21">
    <name type="scientific">Terfezia boudieri ATCC MYA-4762</name>
    <dbReference type="NCBI Taxonomy" id="1051890"/>
    <lineage>
        <taxon>Eukaryota</taxon>
        <taxon>Fungi</taxon>
        <taxon>Dikarya</taxon>
        <taxon>Ascomycota</taxon>
        <taxon>Pezizomycotina</taxon>
        <taxon>Pezizomycetes</taxon>
        <taxon>Pezizales</taxon>
        <taxon>Pezizaceae</taxon>
        <taxon>Terfezia</taxon>
    </lineage>
</organism>
<keyword evidence="11" id="KW-0720">Serine protease</keyword>
<comment type="subcellular location">
    <subcellularLocation>
        <location evidence="3">Vacuole membrane</location>
        <topology evidence="3">Single-pass type II membrane protein</topology>
    </subcellularLocation>
</comment>
<comment type="catalytic activity">
    <reaction evidence="1">
        <text>Release of an N-terminal dipeptide, Xaa-Yaa-|-Zaa-, from a polypeptide, preferentially when Yaa is Pro, provided Zaa is neither Pro nor hydroxyproline.</text>
        <dbReference type="EC" id="3.4.14.5"/>
    </reaction>
</comment>
<evidence type="ECO:0000256" key="7">
    <source>
        <dbReference type="ARBA" id="ARBA00022554"/>
    </source>
</evidence>
<evidence type="ECO:0000256" key="13">
    <source>
        <dbReference type="ARBA" id="ARBA00022989"/>
    </source>
</evidence>
<feature type="region of interest" description="Disordered" evidence="16">
    <location>
        <begin position="898"/>
        <end position="921"/>
    </location>
</feature>
<evidence type="ECO:0000256" key="16">
    <source>
        <dbReference type="SAM" id="MobiDB-lite"/>
    </source>
</evidence>
<feature type="compositionally biased region" description="Low complexity" evidence="16">
    <location>
        <begin position="29"/>
        <end position="41"/>
    </location>
</feature>
<keyword evidence="10" id="KW-0378">Hydrolase</keyword>